<keyword evidence="6" id="KW-0509">mRNA transport</keyword>
<evidence type="ECO:0000256" key="11">
    <source>
        <dbReference type="ARBA" id="ARBA00023136"/>
    </source>
</evidence>
<protein>
    <recommendedName>
        <fullName evidence="17">Nuclear envelope protein</fullName>
    </recommendedName>
</protein>
<keyword evidence="5 14" id="KW-0812">Transmembrane</keyword>
<evidence type="ECO:0000256" key="12">
    <source>
        <dbReference type="ARBA" id="ARBA00023242"/>
    </source>
</evidence>
<proteinExistence type="inferred from homology"/>
<evidence type="ECO:0000256" key="9">
    <source>
        <dbReference type="ARBA" id="ARBA00023010"/>
    </source>
</evidence>
<dbReference type="Proteomes" id="UP001391051">
    <property type="component" value="Unassembled WGS sequence"/>
</dbReference>
<feature type="region of interest" description="Disordered" evidence="13">
    <location>
        <begin position="618"/>
        <end position="662"/>
    </location>
</feature>
<keyword evidence="4" id="KW-0813">Transport</keyword>
<comment type="caution">
    <text evidence="15">The sequence shown here is derived from an EMBL/GenBank/DDBJ whole genome shotgun (WGS) entry which is preliminary data.</text>
</comment>
<comment type="similarity">
    <text evidence="3">Belongs to the NDC1 family.</text>
</comment>
<dbReference type="InterPro" id="IPR019049">
    <property type="entry name" value="Nucleoporin_prot_Ndc1/Nup"/>
</dbReference>
<evidence type="ECO:0000313" key="15">
    <source>
        <dbReference type="EMBL" id="KAK7947749.1"/>
    </source>
</evidence>
<dbReference type="RefSeq" id="XP_066697255.1">
    <property type="nucleotide sequence ID" value="XM_066844857.1"/>
</dbReference>
<keyword evidence="7" id="KW-0653">Protein transport</keyword>
<evidence type="ECO:0000256" key="7">
    <source>
        <dbReference type="ARBA" id="ARBA00022927"/>
    </source>
</evidence>
<dbReference type="GeneID" id="92077919"/>
<dbReference type="PANTHER" id="PTHR13269">
    <property type="entry name" value="NUCLEOPORIN NDC1"/>
    <property type="match status" value="1"/>
</dbReference>
<feature type="compositionally biased region" description="Low complexity" evidence="13">
    <location>
        <begin position="625"/>
        <end position="634"/>
    </location>
</feature>
<keyword evidence="9" id="KW-0811">Translocation</keyword>
<feature type="transmembrane region" description="Helical" evidence="14">
    <location>
        <begin position="208"/>
        <end position="231"/>
    </location>
</feature>
<evidence type="ECO:0000256" key="14">
    <source>
        <dbReference type="SAM" id="Phobius"/>
    </source>
</evidence>
<accession>A0ABR1Q5D6</accession>
<dbReference type="EMBL" id="JAQQWE010000006">
    <property type="protein sequence ID" value="KAK7947749.1"/>
    <property type="molecule type" value="Genomic_DNA"/>
</dbReference>
<feature type="compositionally biased region" description="Polar residues" evidence="13">
    <location>
        <begin position="652"/>
        <end position="662"/>
    </location>
</feature>
<keyword evidence="10" id="KW-0906">Nuclear pore complex</keyword>
<organism evidence="15 16">
    <name type="scientific">Apiospora aurea</name>
    <dbReference type="NCBI Taxonomy" id="335848"/>
    <lineage>
        <taxon>Eukaryota</taxon>
        <taxon>Fungi</taxon>
        <taxon>Dikarya</taxon>
        <taxon>Ascomycota</taxon>
        <taxon>Pezizomycotina</taxon>
        <taxon>Sordariomycetes</taxon>
        <taxon>Xylariomycetidae</taxon>
        <taxon>Amphisphaeriales</taxon>
        <taxon>Apiosporaceae</taxon>
        <taxon>Apiospora</taxon>
    </lineage>
</organism>
<evidence type="ECO:0000256" key="6">
    <source>
        <dbReference type="ARBA" id="ARBA00022816"/>
    </source>
</evidence>
<keyword evidence="8 14" id="KW-1133">Transmembrane helix</keyword>
<comment type="subcellular location">
    <subcellularLocation>
        <location evidence="1">Nucleus membrane</location>
        <topology evidence="1">Multi-pass membrane protein</topology>
    </subcellularLocation>
    <subcellularLocation>
        <location evidence="2">Nucleus</location>
        <location evidence="2">Nuclear pore complex</location>
    </subcellularLocation>
</comment>
<keyword evidence="12" id="KW-0539">Nucleus</keyword>
<reference evidence="15 16" key="1">
    <citation type="submission" date="2023-01" db="EMBL/GenBank/DDBJ databases">
        <title>Analysis of 21 Apiospora genomes using comparative genomics revels a genus with tremendous synthesis potential of carbohydrate active enzymes and secondary metabolites.</title>
        <authorList>
            <person name="Sorensen T."/>
        </authorList>
    </citation>
    <scope>NUCLEOTIDE SEQUENCE [LARGE SCALE GENOMIC DNA]</scope>
    <source>
        <strain evidence="15 16">CBS 24483</strain>
    </source>
</reference>
<feature type="transmembrane region" description="Helical" evidence="14">
    <location>
        <begin position="48"/>
        <end position="74"/>
    </location>
</feature>
<dbReference type="PANTHER" id="PTHR13269:SF6">
    <property type="entry name" value="NUCLEOPORIN NDC1"/>
    <property type="match status" value="1"/>
</dbReference>
<evidence type="ECO:0000256" key="10">
    <source>
        <dbReference type="ARBA" id="ARBA00023132"/>
    </source>
</evidence>
<sequence length="662" mass="74860">MPAPVVRRKPYKDFLQPCLQRRFASTLLVVLVVAYAEALTLSSWNSVIWSWFPLGIAGLRTLAIFGSALLIVILRIAHPHIGLRTSNSGFHTFRQYALSLQTCENILTYAISAFVFSQIYLYSVGEHAGLQWITYHSGRARLNERALFYTVSLTLLGVFEGVMHTALDYDRLLLGPVKAKSEEKEDGTAQQSSKEDPFEKLIKCAPRLVMRAFTTSIGVCLANYLTLYSLFFRRTAWWWTMTFFRPLYNLPKTNIPPASGPWSVWMLFRSILAGFLLCLLWNFGNATLTLRLAKEPLKNGQPLTAESKDPNGSLLNGLKAKKPRNQAFAMWELALIARDFEARRKGIFEDIDRKDGPMWSQVYVICLDTIKQIEKRIDEFGKPPAPPATAASADDAAVQPRARIVEPPESAMVWQNAPPPKTFQDTVGTYVSNRLRSPGRKPAEIGPLAKQTVTELRDHLLTKEQQFYANPNGIAAMWTNIFLWLLQYQIGWPFKQFFSRRLATAVLGAPHGEVSIYVNAAYTLSQLAVSSLSEDNYGNVHRDVPAIIRTLTTVIKKLEIFRDNLAIHWTDLEGSRECGPVEELLDAFKEALDRVVVAFEQYSTDLRLSRTDLRLAKEAAKKKAAPVPEAQTQERPQEQRQPRQQSRAAERVQQQPEMQQVG</sequence>
<feature type="transmembrane region" description="Helical" evidence="14">
    <location>
        <begin position="262"/>
        <end position="284"/>
    </location>
</feature>
<evidence type="ECO:0000256" key="3">
    <source>
        <dbReference type="ARBA" id="ARBA00005760"/>
    </source>
</evidence>
<evidence type="ECO:0000256" key="8">
    <source>
        <dbReference type="ARBA" id="ARBA00022989"/>
    </source>
</evidence>
<evidence type="ECO:0000256" key="2">
    <source>
        <dbReference type="ARBA" id="ARBA00004567"/>
    </source>
</evidence>
<keyword evidence="11 14" id="KW-0472">Membrane</keyword>
<evidence type="ECO:0000256" key="4">
    <source>
        <dbReference type="ARBA" id="ARBA00022448"/>
    </source>
</evidence>
<keyword evidence="16" id="KW-1185">Reference proteome</keyword>
<evidence type="ECO:0000256" key="13">
    <source>
        <dbReference type="SAM" id="MobiDB-lite"/>
    </source>
</evidence>
<evidence type="ECO:0000256" key="5">
    <source>
        <dbReference type="ARBA" id="ARBA00022692"/>
    </source>
</evidence>
<evidence type="ECO:0000313" key="16">
    <source>
        <dbReference type="Proteomes" id="UP001391051"/>
    </source>
</evidence>
<name>A0ABR1Q5D6_9PEZI</name>
<gene>
    <name evidence="15" type="ORF">PG986_008635</name>
</gene>
<dbReference type="Pfam" id="PF09531">
    <property type="entry name" value="Ndc1_Nup"/>
    <property type="match status" value="1"/>
</dbReference>
<evidence type="ECO:0000256" key="1">
    <source>
        <dbReference type="ARBA" id="ARBA00004232"/>
    </source>
</evidence>
<evidence type="ECO:0008006" key="17">
    <source>
        <dbReference type="Google" id="ProtNLM"/>
    </source>
</evidence>